<feature type="compositionally biased region" description="Polar residues" evidence="2">
    <location>
        <begin position="349"/>
        <end position="365"/>
    </location>
</feature>
<dbReference type="Gene3D" id="4.10.60.10">
    <property type="entry name" value="Zinc finger, CCHC-type"/>
    <property type="match status" value="1"/>
</dbReference>
<feature type="compositionally biased region" description="Low complexity" evidence="2">
    <location>
        <begin position="234"/>
        <end position="243"/>
    </location>
</feature>
<proteinExistence type="predicted"/>
<feature type="compositionally biased region" description="Basic residues" evidence="2">
    <location>
        <begin position="402"/>
        <end position="415"/>
    </location>
</feature>
<feature type="region of interest" description="Disordered" evidence="2">
    <location>
        <begin position="193"/>
        <end position="212"/>
    </location>
</feature>
<sequence>MARSGSKRSRKKHETPRDTDSAEPSFVLDTNSENVRPEASITRNEAHEVPRNATDLDLPEHVAIVSDRSRPVDVYQAADTGSVESATGQDADGAYEQLDADGTRYYEAEANNERKRKGVCPVCGEAGHEKKRCPYQQDCPVPRIGGRSRTCERCGSSSHPETTCHTWWRLYAYNTPEKHAYARAKKYRHELRRQEREHAREKKQQKPKPGWAASLVMMPEDVDDDAGPSDDSSDSSSNSSGDADTNDAARKRMTSSRNTVPLPPSDWDPALKVCYNCASVGHHWGDDCFLRRTNPTRPTGDPSPFSEVIANAGPYSQAYAVRDGSVRSHAPDLTIPPPPRRKRSRHSFSGRTSSLLEDLQNSGSTNKDDDDDDDDDDDWFARHQKLREQESFLSDTDDTNSHMRRPKRQPSRPRGSRSSSTVPPTTPTAHQHRRGSRGRGDHFGHRRGRGHVDRVPHHRPGRPTFHPRYRGGYT</sequence>
<keyword evidence="1" id="KW-0863">Zinc-finger</keyword>
<dbReference type="OMA" id="DWFARHQ"/>
<accession>A8PTE0</accession>
<evidence type="ECO:0000313" key="5">
    <source>
        <dbReference type="Proteomes" id="UP000008837"/>
    </source>
</evidence>
<feature type="compositionally biased region" description="Acidic residues" evidence="2">
    <location>
        <begin position="368"/>
        <end position="378"/>
    </location>
</feature>
<evidence type="ECO:0000259" key="3">
    <source>
        <dbReference type="PROSITE" id="PS50158"/>
    </source>
</evidence>
<evidence type="ECO:0000256" key="1">
    <source>
        <dbReference type="PROSITE-ProRule" id="PRU00047"/>
    </source>
</evidence>
<evidence type="ECO:0000256" key="2">
    <source>
        <dbReference type="SAM" id="MobiDB-lite"/>
    </source>
</evidence>
<dbReference type="PROSITE" id="PS50158">
    <property type="entry name" value="ZF_CCHC"/>
    <property type="match status" value="1"/>
</dbReference>
<reference evidence="4 5" key="1">
    <citation type="journal article" date="2007" name="Proc. Natl. Acad. Sci. U.S.A.">
        <title>Dandruff-associated Malassezia genomes reveal convergent and divergent virulence traits shared with plant and human fungal pathogens.</title>
        <authorList>
            <person name="Xu J."/>
            <person name="Saunders C.W."/>
            <person name="Hu P."/>
            <person name="Grant R.A."/>
            <person name="Boekhout T."/>
            <person name="Kuramae E.E."/>
            <person name="Kronstad J.W."/>
            <person name="Deangelis Y.M."/>
            <person name="Reeder N.L."/>
            <person name="Johnstone K.R."/>
            <person name="Leland M."/>
            <person name="Fieno A.M."/>
            <person name="Begley W.M."/>
            <person name="Sun Y."/>
            <person name="Lacey M.P."/>
            <person name="Chaudhary T."/>
            <person name="Keough T."/>
            <person name="Chu L."/>
            <person name="Sears R."/>
            <person name="Yuan B."/>
            <person name="Dawson T.L.Jr."/>
        </authorList>
    </citation>
    <scope>NUCLEOTIDE SEQUENCE [LARGE SCALE GENOMIC DNA]</scope>
    <source>
        <strain evidence="5">ATCC MYA-4612 / CBS 7966</strain>
    </source>
</reference>
<feature type="domain" description="CCHC-type" evidence="3">
    <location>
        <begin position="120"/>
        <end position="134"/>
    </location>
</feature>
<dbReference type="VEuPathDB" id="FungiDB:MGL_0409"/>
<dbReference type="GO" id="GO:0008270">
    <property type="term" value="F:zinc ion binding"/>
    <property type="evidence" value="ECO:0007669"/>
    <property type="project" value="UniProtKB-KW"/>
</dbReference>
<dbReference type="OrthoDB" id="7608935at2759"/>
<feature type="compositionally biased region" description="Basic residues" evidence="2">
    <location>
        <begin position="1"/>
        <end position="14"/>
    </location>
</feature>
<protein>
    <recommendedName>
        <fullName evidence="3">CCHC-type domain-containing protein</fullName>
    </recommendedName>
</protein>
<dbReference type="Proteomes" id="UP000008837">
    <property type="component" value="Unassembled WGS sequence"/>
</dbReference>
<feature type="compositionally biased region" description="Basic and acidic residues" evidence="2">
    <location>
        <begin position="193"/>
        <end position="204"/>
    </location>
</feature>
<dbReference type="STRING" id="425265.A8PTE0"/>
<name>A8PTE0_MALGO</name>
<keyword evidence="1" id="KW-0479">Metal-binding</keyword>
<dbReference type="KEGG" id="mgl:MGL_0409"/>
<dbReference type="InParanoid" id="A8PTE0"/>
<feature type="region of interest" description="Disordered" evidence="2">
    <location>
        <begin position="220"/>
        <end position="265"/>
    </location>
</feature>
<dbReference type="RefSeq" id="XP_001732634.1">
    <property type="nucleotide sequence ID" value="XM_001732582.1"/>
</dbReference>
<dbReference type="GO" id="GO:0003676">
    <property type="term" value="F:nucleic acid binding"/>
    <property type="evidence" value="ECO:0007669"/>
    <property type="project" value="InterPro"/>
</dbReference>
<keyword evidence="1" id="KW-0862">Zinc</keyword>
<comment type="caution">
    <text evidence="4">The sequence shown here is derived from an EMBL/GenBank/DDBJ whole genome shotgun (WGS) entry which is preliminary data.</text>
</comment>
<dbReference type="GeneID" id="5856940"/>
<feature type="region of interest" description="Disordered" evidence="2">
    <location>
        <begin position="1"/>
        <end position="55"/>
    </location>
</feature>
<feature type="compositionally biased region" description="Basic residues" evidence="2">
    <location>
        <begin position="456"/>
        <end position="474"/>
    </location>
</feature>
<feature type="compositionally biased region" description="Basic residues" evidence="2">
    <location>
        <begin position="339"/>
        <end position="348"/>
    </location>
</feature>
<organism evidence="4 5">
    <name type="scientific">Malassezia globosa (strain ATCC MYA-4612 / CBS 7966)</name>
    <name type="common">Dandruff-associated fungus</name>
    <dbReference type="NCBI Taxonomy" id="425265"/>
    <lineage>
        <taxon>Eukaryota</taxon>
        <taxon>Fungi</taxon>
        <taxon>Dikarya</taxon>
        <taxon>Basidiomycota</taxon>
        <taxon>Ustilaginomycotina</taxon>
        <taxon>Malasseziomycetes</taxon>
        <taxon>Malasseziales</taxon>
        <taxon>Malasseziaceae</taxon>
        <taxon>Malassezia</taxon>
    </lineage>
</organism>
<dbReference type="EMBL" id="AAYY01000001">
    <property type="protein sequence ID" value="EDP45420.1"/>
    <property type="molecule type" value="Genomic_DNA"/>
</dbReference>
<dbReference type="InterPro" id="IPR001878">
    <property type="entry name" value="Znf_CCHC"/>
</dbReference>
<dbReference type="AlphaFoldDB" id="A8PTE0"/>
<gene>
    <name evidence="4" type="ORF">MGL_0409</name>
</gene>
<feature type="region of interest" description="Disordered" evidence="2">
    <location>
        <begin position="328"/>
        <end position="474"/>
    </location>
</feature>
<evidence type="ECO:0000313" key="4">
    <source>
        <dbReference type="EMBL" id="EDP45420.1"/>
    </source>
</evidence>
<feature type="compositionally biased region" description="Acidic residues" evidence="2">
    <location>
        <begin position="220"/>
        <end position="233"/>
    </location>
</feature>
<keyword evidence="5" id="KW-1185">Reference proteome</keyword>